<dbReference type="KEGG" id="fmr:Fuma_02335"/>
<keyword evidence="2" id="KW-1185">Reference proteome</keyword>
<sequence length="103" mass="11879">MCQPAPRGMMPPAPAAVRNQDDLRDFIHLALCRKENLLEHHFPMTELELKRNGQHCGSQFILHGPRSVKLSAVWDRKLNEILLYDALGRRFNRIRLPNLITVA</sequence>
<protein>
    <submittedName>
        <fullName evidence="1">Uncharacterized protein</fullName>
    </submittedName>
</protein>
<evidence type="ECO:0000313" key="1">
    <source>
        <dbReference type="EMBL" id="APZ92723.1"/>
    </source>
</evidence>
<gene>
    <name evidence="1" type="ORF">Fuma_02335</name>
</gene>
<organism evidence="1 2">
    <name type="scientific">Fuerstiella marisgermanici</name>
    <dbReference type="NCBI Taxonomy" id="1891926"/>
    <lineage>
        <taxon>Bacteria</taxon>
        <taxon>Pseudomonadati</taxon>
        <taxon>Planctomycetota</taxon>
        <taxon>Planctomycetia</taxon>
        <taxon>Planctomycetales</taxon>
        <taxon>Planctomycetaceae</taxon>
        <taxon>Fuerstiella</taxon>
    </lineage>
</organism>
<accession>A0A1P8WF99</accession>
<dbReference type="AlphaFoldDB" id="A0A1P8WF99"/>
<dbReference type="EMBL" id="CP017641">
    <property type="protein sequence ID" value="APZ92723.1"/>
    <property type="molecule type" value="Genomic_DNA"/>
</dbReference>
<reference evidence="1 2" key="1">
    <citation type="journal article" date="2016" name="Front. Microbiol.">
        <title>Fuerstia marisgermanicae gen. nov., sp. nov., an Unusual Member of the Phylum Planctomycetes from the German Wadden Sea.</title>
        <authorList>
            <person name="Kohn T."/>
            <person name="Heuer A."/>
            <person name="Jogler M."/>
            <person name="Vollmers J."/>
            <person name="Boedeker C."/>
            <person name="Bunk B."/>
            <person name="Rast P."/>
            <person name="Borchert D."/>
            <person name="Glockner I."/>
            <person name="Freese H.M."/>
            <person name="Klenk H.P."/>
            <person name="Overmann J."/>
            <person name="Kaster A.K."/>
            <person name="Rohde M."/>
            <person name="Wiegand S."/>
            <person name="Jogler C."/>
        </authorList>
    </citation>
    <scope>NUCLEOTIDE SEQUENCE [LARGE SCALE GENOMIC DNA]</scope>
    <source>
        <strain evidence="1 2">NH11</strain>
    </source>
</reference>
<proteinExistence type="predicted"/>
<name>A0A1P8WF99_9PLAN</name>
<dbReference type="Proteomes" id="UP000187735">
    <property type="component" value="Chromosome"/>
</dbReference>
<evidence type="ECO:0000313" key="2">
    <source>
        <dbReference type="Proteomes" id="UP000187735"/>
    </source>
</evidence>